<dbReference type="InterPro" id="IPR004342">
    <property type="entry name" value="EXS_C"/>
</dbReference>
<evidence type="ECO:0000256" key="5">
    <source>
        <dbReference type="SAM" id="Phobius"/>
    </source>
</evidence>
<keyword evidence="3 5" id="KW-1133">Transmembrane helix</keyword>
<evidence type="ECO:0000256" key="1">
    <source>
        <dbReference type="ARBA" id="ARBA00004141"/>
    </source>
</evidence>
<feature type="non-terminal residue" evidence="7">
    <location>
        <position position="246"/>
    </location>
</feature>
<sequence length="246" mass="29226">CLQKKKKKKHFLKIKKKWYRKGIREIYFTGCSLAFVVSIIVAVHARNLLKSEGAKNAWKLYFPFIGDLFGFIILHMVMYAANIYYWRRYHINYSFIFGFKKGTELGYREILLILSNLDMDMDPRMESYKALTELVPLILVVDSTGQVVICITFCPFNIMYRSSRFFLIHCAFHCMCALFYKVMLPDFFLADQLTSQVQALRNLEFYICYYGWGDFRTRSNKCDESKLYEAFYFIIAVIPYGMRFLQ</sequence>
<comment type="subcellular location">
    <subcellularLocation>
        <location evidence="1">Membrane</location>
        <topology evidence="1">Multi-pass membrane protein</topology>
    </subcellularLocation>
</comment>
<keyword evidence="8" id="KW-1185">Reference proteome</keyword>
<proteinExistence type="predicted"/>
<feature type="non-terminal residue" evidence="7">
    <location>
        <position position="1"/>
    </location>
</feature>
<name>A0ABD3JGJ8_EUCGL</name>
<reference evidence="7 8" key="1">
    <citation type="submission" date="2024-11" db="EMBL/GenBank/DDBJ databases">
        <title>Chromosome-level genome assembly of Eucalyptus globulus Labill. provides insights into its genome evolution.</title>
        <authorList>
            <person name="Li X."/>
        </authorList>
    </citation>
    <scope>NUCLEOTIDE SEQUENCE [LARGE SCALE GENOMIC DNA]</scope>
    <source>
        <strain evidence="7">CL2024</strain>
        <tissue evidence="7">Fresh tender leaves</tissue>
    </source>
</reference>
<accession>A0ABD3JGJ8</accession>
<comment type="caution">
    <text evidence="7">The sequence shown here is derived from an EMBL/GenBank/DDBJ whole genome shotgun (WGS) entry which is preliminary data.</text>
</comment>
<evidence type="ECO:0000256" key="4">
    <source>
        <dbReference type="ARBA" id="ARBA00023136"/>
    </source>
</evidence>
<evidence type="ECO:0000313" key="8">
    <source>
        <dbReference type="Proteomes" id="UP001634007"/>
    </source>
</evidence>
<keyword evidence="2 5" id="KW-0812">Transmembrane</keyword>
<dbReference type="Pfam" id="PF03124">
    <property type="entry name" value="EXS"/>
    <property type="match status" value="1"/>
</dbReference>
<feature type="domain" description="EXS" evidence="6">
    <location>
        <begin position="66"/>
        <end position="246"/>
    </location>
</feature>
<dbReference type="Proteomes" id="UP001634007">
    <property type="component" value="Unassembled WGS sequence"/>
</dbReference>
<keyword evidence="4 5" id="KW-0472">Membrane</keyword>
<evidence type="ECO:0000313" key="7">
    <source>
        <dbReference type="EMBL" id="KAL3723296.1"/>
    </source>
</evidence>
<feature type="transmembrane region" description="Helical" evidence="5">
    <location>
        <begin position="60"/>
        <end position="85"/>
    </location>
</feature>
<evidence type="ECO:0000256" key="3">
    <source>
        <dbReference type="ARBA" id="ARBA00022989"/>
    </source>
</evidence>
<feature type="transmembrane region" description="Helical" evidence="5">
    <location>
        <begin position="26"/>
        <end position="45"/>
    </location>
</feature>
<gene>
    <name evidence="7" type="ORF">ACJRO7_035477</name>
</gene>
<protein>
    <recommendedName>
        <fullName evidence="6">EXS domain-containing protein</fullName>
    </recommendedName>
</protein>
<dbReference type="EMBL" id="JBJKBG010000009">
    <property type="protein sequence ID" value="KAL3723296.1"/>
    <property type="molecule type" value="Genomic_DNA"/>
</dbReference>
<feature type="transmembrane region" description="Helical" evidence="5">
    <location>
        <begin position="166"/>
        <end position="184"/>
    </location>
</feature>
<evidence type="ECO:0000259" key="6">
    <source>
        <dbReference type="Pfam" id="PF03124"/>
    </source>
</evidence>
<dbReference type="AlphaFoldDB" id="A0ABD3JGJ8"/>
<dbReference type="PANTHER" id="PTHR10783">
    <property type="entry name" value="XENOTROPIC AND POLYTROPIC RETROVIRUS RECEPTOR 1-RELATED"/>
    <property type="match status" value="1"/>
</dbReference>
<evidence type="ECO:0000256" key="2">
    <source>
        <dbReference type="ARBA" id="ARBA00022692"/>
    </source>
</evidence>
<feature type="transmembrane region" description="Helical" evidence="5">
    <location>
        <begin position="227"/>
        <end position="245"/>
    </location>
</feature>
<dbReference type="PANTHER" id="PTHR10783:SF124">
    <property type="entry name" value="PHOSPHATE TRANSPORTER PHO1 HOMOLOG 9"/>
    <property type="match status" value="1"/>
</dbReference>
<dbReference type="GO" id="GO:0016020">
    <property type="term" value="C:membrane"/>
    <property type="evidence" value="ECO:0007669"/>
    <property type="project" value="UniProtKB-SubCell"/>
</dbReference>
<organism evidence="7 8">
    <name type="scientific">Eucalyptus globulus</name>
    <name type="common">Tasmanian blue gum</name>
    <dbReference type="NCBI Taxonomy" id="34317"/>
    <lineage>
        <taxon>Eukaryota</taxon>
        <taxon>Viridiplantae</taxon>
        <taxon>Streptophyta</taxon>
        <taxon>Embryophyta</taxon>
        <taxon>Tracheophyta</taxon>
        <taxon>Spermatophyta</taxon>
        <taxon>Magnoliopsida</taxon>
        <taxon>eudicotyledons</taxon>
        <taxon>Gunneridae</taxon>
        <taxon>Pentapetalae</taxon>
        <taxon>rosids</taxon>
        <taxon>malvids</taxon>
        <taxon>Myrtales</taxon>
        <taxon>Myrtaceae</taxon>
        <taxon>Myrtoideae</taxon>
        <taxon>Eucalypteae</taxon>
        <taxon>Eucalyptus</taxon>
    </lineage>
</organism>